<protein>
    <submittedName>
        <fullName evidence="1">Uncharacterized protein</fullName>
    </submittedName>
</protein>
<comment type="caution">
    <text evidence="1">The sequence shown here is derived from an EMBL/GenBank/DDBJ whole genome shotgun (WGS) entry which is preliminary data.</text>
</comment>
<evidence type="ECO:0000313" key="2">
    <source>
        <dbReference type="Proteomes" id="UP000821845"/>
    </source>
</evidence>
<sequence>MDLTLSYATNVDRYRSVWRASVRIPVSYLPPGVTSMNAWARHGRPSNRQELVLYPPPPGSACKMDSCGSHPLC</sequence>
<accession>A0ACB7RYS8</accession>
<name>A0ACB7RYS8_HYAAI</name>
<reference evidence="1" key="1">
    <citation type="submission" date="2020-05" db="EMBL/GenBank/DDBJ databases">
        <title>Large-scale comparative analyses of tick genomes elucidate their genetic diversity and vector capacities.</title>
        <authorList>
            <person name="Jia N."/>
            <person name="Wang J."/>
            <person name="Shi W."/>
            <person name="Du L."/>
            <person name="Sun Y."/>
            <person name="Zhan W."/>
            <person name="Jiang J."/>
            <person name="Wang Q."/>
            <person name="Zhang B."/>
            <person name="Ji P."/>
            <person name="Sakyi L.B."/>
            <person name="Cui X."/>
            <person name="Yuan T."/>
            <person name="Jiang B."/>
            <person name="Yang W."/>
            <person name="Lam T.T.-Y."/>
            <person name="Chang Q."/>
            <person name="Ding S."/>
            <person name="Wang X."/>
            <person name="Zhu J."/>
            <person name="Ruan X."/>
            <person name="Zhao L."/>
            <person name="Wei J."/>
            <person name="Que T."/>
            <person name="Du C."/>
            <person name="Cheng J."/>
            <person name="Dai P."/>
            <person name="Han X."/>
            <person name="Huang E."/>
            <person name="Gao Y."/>
            <person name="Liu J."/>
            <person name="Shao H."/>
            <person name="Ye R."/>
            <person name="Li L."/>
            <person name="Wei W."/>
            <person name="Wang X."/>
            <person name="Wang C."/>
            <person name="Yang T."/>
            <person name="Huo Q."/>
            <person name="Li W."/>
            <person name="Guo W."/>
            <person name="Chen H."/>
            <person name="Zhou L."/>
            <person name="Ni X."/>
            <person name="Tian J."/>
            <person name="Zhou Y."/>
            <person name="Sheng Y."/>
            <person name="Liu T."/>
            <person name="Pan Y."/>
            <person name="Xia L."/>
            <person name="Li J."/>
            <person name="Zhao F."/>
            <person name="Cao W."/>
        </authorList>
    </citation>
    <scope>NUCLEOTIDE SEQUENCE</scope>
    <source>
        <strain evidence="1">Hyas-2018</strain>
    </source>
</reference>
<dbReference type="Proteomes" id="UP000821845">
    <property type="component" value="Chromosome 6"/>
</dbReference>
<proteinExistence type="predicted"/>
<evidence type="ECO:0000313" key="1">
    <source>
        <dbReference type="EMBL" id="KAH6927540.1"/>
    </source>
</evidence>
<gene>
    <name evidence="1" type="ORF">HPB50_005597</name>
</gene>
<keyword evidence="2" id="KW-1185">Reference proteome</keyword>
<dbReference type="EMBL" id="CM023486">
    <property type="protein sequence ID" value="KAH6927540.1"/>
    <property type="molecule type" value="Genomic_DNA"/>
</dbReference>
<organism evidence="1 2">
    <name type="scientific">Hyalomma asiaticum</name>
    <name type="common">Tick</name>
    <dbReference type="NCBI Taxonomy" id="266040"/>
    <lineage>
        <taxon>Eukaryota</taxon>
        <taxon>Metazoa</taxon>
        <taxon>Ecdysozoa</taxon>
        <taxon>Arthropoda</taxon>
        <taxon>Chelicerata</taxon>
        <taxon>Arachnida</taxon>
        <taxon>Acari</taxon>
        <taxon>Parasitiformes</taxon>
        <taxon>Ixodida</taxon>
        <taxon>Ixodoidea</taxon>
        <taxon>Ixodidae</taxon>
        <taxon>Hyalomminae</taxon>
        <taxon>Hyalomma</taxon>
    </lineage>
</organism>